<reference evidence="2 3" key="1">
    <citation type="submission" date="2018-05" db="EMBL/GenBank/DDBJ databases">
        <title>The Hungate 1000. A catalogue of reference genomes from the rumen microbiome.</title>
        <authorList>
            <person name="Kelly W."/>
        </authorList>
    </citation>
    <scope>NUCLEOTIDE SEQUENCE [LARGE SCALE GENOMIC DNA]</scope>
    <source>
        <strain evidence="2 3">SAb67</strain>
    </source>
</reference>
<gene>
    <name evidence="2" type="ORF">IE37_01104</name>
</gene>
<feature type="transmembrane region" description="Helical" evidence="1">
    <location>
        <begin position="39"/>
        <end position="57"/>
    </location>
</feature>
<dbReference type="STRING" id="1265.SAMN02910280_0371"/>
<protein>
    <submittedName>
        <fullName evidence="2">Energy-coupling factor transport system substrate-specific component</fullName>
    </submittedName>
</protein>
<feature type="transmembrane region" description="Helical" evidence="1">
    <location>
        <begin position="125"/>
        <end position="143"/>
    </location>
</feature>
<sequence length="228" mass="24914">MLLIKSKRLRDTIRVVVPFIAVPLITVLGALAFDEKKHIIIALAVAVSALLLFAAGFEKKSTGTRRMVIAAVMTALCFAGRFIPILKPIAALTIITALYLGGEAGFLVGAMSAILSNFYFGQGPWTAFQMLAWGLIGLFAGIFSEKLLKSRALLLIYGALTGIAYSFIMDIWTVLWYNRGFDIKLYLAALVSAVPYTVSYAVSNVLFLYLLAKPFGEKLSRIKTKYGV</sequence>
<dbReference type="AlphaFoldDB" id="A0A315Y2H2"/>
<organism evidence="2 3">
    <name type="scientific">Ruminococcus flavefaciens</name>
    <dbReference type="NCBI Taxonomy" id="1265"/>
    <lineage>
        <taxon>Bacteria</taxon>
        <taxon>Bacillati</taxon>
        <taxon>Bacillota</taxon>
        <taxon>Clostridia</taxon>
        <taxon>Eubacteriales</taxon>
        <taxon>Oscillospiraceae</taxon>
        <taxon>Ruminococcus</taxon>
    </lineage>
</organism>
<dbReference type="InterPro" id="IPR009825">
    <property type="entry name" value="ECF_substrate-spec-like"/>
</dbReference>
<proteinExistence type="predicted"/>
<dbReference type="OrthoDB" id="5198189at2"/>
<keyword evidence="1" id="KW-1133">Transmembrane helix</keyword>
<dbReference type="GO" id="GO:0016020">
    <property type="term" value="C:membrane"/>
    <property type="evidence" value="ECO:0007669"/>
    <property type="project" value="InterPro"/>
</dbReference>
<dbReference type="EMBL" id="QGDI01000003">
    <property type="protein sequence ID" value="PWJ14170.1"/>
    <property type="molecule type" value="Genomic_DNA"/>
</dbReference>
<feature type="transmembrane region" description="Helical" evidence="1">
    <location>
        <begin position="89"/>
        <end position="119"/>
    </location>
</feature>
<feature type="transmembrane region" description="Helical" evidence="1">
    <location>
        <begin position="183"/>
        <end position="211"/>
    </location>
</feature>
<dbReference type="Proteomes" id="UP000245720">
    <property type="component" value="Unassembled WGS sequence"/>
</dbReference>
<comment type="caution">
    <text evidence="2">The sequence shown here is derived from an EMBL/GenBank/DDBJ whole genome shotgun (WGS) entry which is preliminary data.</text>
</comment>
<feature type="transmembrane region" description="Helical" evidence="1">
    <location>
        <begin position="12"/>
        <end position="33"/>
    </location>
</feature>
<evidence type="ECO:0000313" key="2">
    <source>
        <dbReference type="EMBL" id="PWJ14170.1"/>
    </source>
</evidence>
<name>A0A315Y2H2_RUMFL</name>
<dbReference type="RefSeq" id="WP_109725938.1">
    <property type="nucleotide sequence ID" value="NZ_QGDI01000003.1"/>
</dbReference>
<evidence type="ECO:0000256" key="1">
    <source>
        <dbReference type="SAM" id="Phobius"/>
    </source>
</evidence>
<keyword evidence="1" id="KW-0472">Membrane</keyword>
<dbReference type="Pfam" id="PF07155">
    <property type="entry name" value="ECF-ribofla_trS"/>
    <property type="match status" value="1"/>
</dbReference>
<accession>A0A315Y2H2</accession>
<keyword evidence="1" id="KW-0812">Transmembrane</keyword>
<evidence type="ECO:0000313" key="3">
    <source>
        <dbReference type="Proteomes" id="UP000245720"/>
    </source>
</evidence>
<feature type="transmembrane region" description="Helical" evidence="1">
    <location>
        <begin position="155"/>
        <end position="177"/>
    </location>
</feature>
<dbReference type="Gene3D" id="1.10.1760.20">
    <property type="match status" value="1"/>
</dbReference>